<dbReference type="Gene3D" id="2.115.10.20">
    <property type="entry name" value="Glycosyl hydrolase domain, family 43"/>
    <property type="match status" value="1"/>
</dbReference>
<dbReference type="EMBL" id="JAOTPL010000023">
    <property type="protein sequence ID" value="MCU7695315.1"/>
    <property type="molecule type" value="Genomic_DNA"/>
</dbReference>
<evidence type="ECO:0000256" key="2">
    <source>
        <dbReference type="ARBA" id="ARBA00022729"/>
    </source>
</evidence>
<feature type="active site" description="Proton acceptor" evidence="5">
    <location>
        <position position="212"/>
    </location>
</feature>
<keyword evidence="2" id="KW-0732">Signal</keyword>
<dbReference type="Gene3D" id="2.80.10.50">
    <property type="match status" value="1"/>
</dbReference>
<keyword evidence="3 7" id="KW-0378">Hydrolase</keyword>
<dbReference type="PANTHER" id="PTHR43817:SF1">
    <property type="entry name" value="HYDROLASE, FAMILY 43, PUTATIVE (AFU_ORTHOLOGUE AFUA_3G01660)-RELATED"/>
    <property type="match status" value="1"/>
</dbReference>
<keyword evidence="4 7" id="KW-0326">Glycosidase</keyword>
<evidence type="ECO:0000256" key="5">
    <source>
        <dbReference type="PIRSR" id="PIRSR606710-1"/>
    </source>
</evidence>
<protein>
    <submittedName>
        <fullName evidence="9">Family 43 glycosylhydrolase</fullName>
    </submittedName>
</protein>
<dbReference type="GO" id="GO:0004553">
    <property type="term" value="F:hydrolase activity, hydrolyzing O-glycosyl compounds"/>
    <property type="evidence" value="ECO:0007669"/>
    <property type="project" value="InterPro"/>
</dbReference>
<dbReference type="InterPro" id="IPR023296">
    <property type="entry name" value="Glyco_hydro_beta-prop_sf"/>
</dbReference>
<dbReference type="PROSITE" id="PS50231">
    <property type="entry name" value="RICIN_B_LECTIN"/>
    <property type="match status" value="1"/>
</dbReference>
<dbReference type="SUPFAM" id="SSF50370">
    <property type="entry name" value="Ricin B-like lectins"/>
    <property type="match status" value="1"/>
</dbReference>
<dbReference type="GO" id="GO:0005975">
    <property type="term" value="P:carbohydrate metabolic process"/>
    <property type="evidence" value="ECO:0007669"/>
    <property type="project" value="InterPro"/>
</dbReference>
<proteinExistence type="inferred from homology"/>
<dbReference type="Pfam" id="PF04616">
    <property type="entry name" value="Glyco_hydro_43"/>
    <property type="match status" value="1"/>
</dbReference>
<evidence type="ECO:0000256" key="4">
    <source>
        <dbReference type="ARBA" id="ARBA00023295"/>
    </source>
</evidence>
<evidence type="ECO:0000313" key="9">
    <source>
        <dbReference type="EMBL" id="MCU7695315.1"/>
    </source>
</evidence>
<feature type="site" description="Important for catalytic activity, responsible for pKa modulation of the active site Glu and correct orientation of both the proton donor and substrate" evidence="6">
    <location>
        <position position="323"/>
    </location>
</feature>
<dbReference type="Proteomes" id="UP001209317">
    <property type="component" value="Unassembled WGS sequence"/>
</dbReference>
<accession>A0AAE3IQ26</accession>
<dbReference type="CDD" id="cd00161">
    <property type="entry name" value="beta-trefoil_Ricin-like"/>
    <property type="match status" value="1"/>
</dbReference>
<feature type="domain" description="Ricin B lectin" evidence="8">
    <location>
        <begin position="95"/>
        <end position="181"/>
    </location>
</feature>
<comment type="similarity">
    <text evidence="1 7">Belongs to the glycosyl hydrolase 43 family.</text>
</comment>
<organism evidence="9 10">
    <name type="scientific">Haoranjiania flava</name>
    <dbReference type="NCBI Taxonomy" id="1856322"/>
    <lineage>
        <taxon>Bacteria</taxon>
        <taxon>Pseudomonadati</taxon>
        <taxon>Bacteroidota</taxon>
        <taxon>Chitinophagia</taxon>
        <taxon>Chitinophagales</taxon>
        <taxon>Chitinophagaceae</taxon>
        <taxon>Haoranjiania</taxon>
    </lineage>
</organism>
<evidence type="ECO:0000256" key="6">
    <source>
        <dbReference type="PIRSR" id="PIRSR606710-2"/>
    </source>
</evidence>
<dbReference type="InterPro" id="IPR035992">
    <property type="entry name" value="Ricin_B-like_lectins"/>
</dbReference>
<evidence type="ECO:0000256" key="7">
    <source>
        <dbReference type="RuleBase" id="RU361187"/>
    </source>
</evidence>
<evidence type="ECO:0000259" key="8">
    <source>
        <dbReference type="Pfam" id="PF14200"/>
    </source>
</evidence>
<dbReference type="PANTHER" id="PTHR43817">
    <property type="entry name" value="GLYCOSYL HYDROLASE"/>
    <property type="match status" value="1"/>
</dbReference>
<dbReference type="RefSeq" id="WP_263038803.1">
    <property type="nucleotide sequence ID" value="NZ_JAOTPL010000023.1"/>
</dbReference>
<evidence type="ECO:0000313" key="10">
    <source>
        <dbReference type="Proteomes" id="UP001209317"/>
    </source>
</evidence>
<evidence type="ECO:0000256" key="3">
    <source>
        <dbReference type="ARBA" id="ARBA00022801"/>
    </source>
</evidence>
<evidence type="ECO:0000256" key="1">
    <source>
        <dbReference type="ARBA" id="ARBA00009865"/>
    </source>
</evidence>
<dbReference type="Pfam" id="PF14200">
    <property type="entry name" value="RicinB_lectin_2"/>
    <property type="match status" value="1"/>
</dbReference>
<reference evidence="9" key="1">
    <citation type="submission" date="2022-10" db="EMBL/GenBank/DDBJ databases">
        <authorList>
            <person name="Kim H.S."/>
            <person name="Kim J.-S."/>
            <person name="Suh M.K."/>
            <person name="Eom M.K."/>
            <person name="Lee J.-S."/>
        </authorList>
    </citation>
    <scope>NUCLEOTIDE SEQUENCE</scope>
    <source>
        <strain evidence="9">LIP-5</strain>
    </source>
</reference>
<name>A0AAE3IQ26_9BACT</name>
<dbReference type="SUPFAM" id="SSF75005">
    <property type="entry name" value="Arabinanase/levansucrase/invertase"/>
    <property type="match status" value="1"/>
</dbReference>
<dbReference type="InterPro" id="IPR000772">
    <property type="entry name" value="Ricin_B_lectin"/>
</dbReference>
<dbReference type="InterPro" id="IPR006710">
    <property type="entry name" value="Glyco_hydro_43"/>
</dbReference>
<feature type="active site" description="Proton donor" evidence="5">
    <location>
        <position position="395"/>
    </location>
</feature>
<gene>
    <name evidence="9" type="ORF">OD355_12380</name>
</gene>
<keyword evidence="10" id="KW-1185">Reference proteome</keyword>
<dbReference type="CDD" id="cd18820">
    <property type="entry name" value="GH43_LbAraf43-like"/>
    <property type="match status" value="1"/>
</dbReference>
<comment type="caution">
    <text evidence="9">The sequence shown here is derived from an EMBL/GenBank/DDBJ whole genome shotgun (WGS) entry which is preliminary data.</text>
</comment>
<dbReference type="AlphaFoldDB" id="A0AAE3IQ26"/>
<sequence length="519" mass="57244">MRLSKLYIFIIATFVLFNACRKSTVQSDGFLEAASASIAPTSTVSLTSATYAADGIYRIRGLVPETSGGPVMEVVGMNVNNGGLLQQWSWFPNNGQKWRVTKVDDIYYKIINLNSGKALDVPQATTEAGRQLQQYTDNGTDAQRWKLLNVAANTYRLVNKGNGMHVALEYNNANNGTRIVQKPAGSFTGTEDQFIFHNLYFQNPIVAESFADPFVTQKDGYYYAMATTGSNIRIRKTKKMSLLSQTAPVTVWTPPAGTAYSKNIWAPELHYLDGKWYMYFAANDGTADNHRMHVLENANNDPATANWVYKGKIADASNQWAIDGTVLVSGTQKWFIWSGWESTATRFKQHLYIASMSNPWTISSARVNISSPTNVWEKYEGSANGDFVGATGVNEGPIILKRASGSTWYLVFSVSRYNSDNYSLATMNLIGGGDPMNAAHWVNKKRVFTSANGVYGPGHNSFFTSGSEHWIFYHARNTANTPNGSRTARIQKISWDANGAPIFGTPVSTSSQLEIPAGE</sequence>